<dbReference type="Pfam" id="PF07995">
    <property type="entry name" value="GSDH"/>
    <property type="match status" value="1"/>
</dbReference>
<evidence type="ECO:0000313" key="7">
    <source>
        <dbReference type="Proteomes" id="UP001300692"/>
    </source>
</evidence>
<keyword evidence="3 4" id="KW-0408">Iron</keyword>
<dbReference type="InterPro" id="IPR011042">
    <property type="entry name" value="6-blade_b-propeller_TolB-like"/>
</dbReference>
<gene>
    <name evidence="6" type="ORF">N7U62_12105</name>
</gene>
<feature type="domain" description="Cytochrome c" evidence="5">
    <location>
        <begin position="29"/>
        <end position="103"/>
    </location>
</feature>
<keyword evidence="1 4" id="KW-0349">Heme</keyword>
<name>A0ABT3CV34_9BACT</name>
<dbReference type="PANTHER" id="PTHR19328">
    <property type="entry name" value="HEDGEHOG-INTERACTING PROTEIN"/>
    <property type="match status" value="1"/>
</dbReference>
<reference evidence="6 7" key="1">
    <citation type="submission" date="2022-10" db="EMBL/GenBank/DDBJ databases">
        <title>Comparative genomics and taxonomic characterization of three novel marine species of genus Reichenbachiella exhibiting antioxidant and polysaccharide degradation activities.</title>
        <authorList>
            <person name="Muhammad N."/>
            <person name="Lee Y.-J."/>
            <person name="Ko J."/>
            <person name="Kim S.-G."/>
        </authorList>
    </citation>
    <scope>NUCLEOTIDE SEQUENCE [LARGE SCALE GENOMIC DNA]</scope>
    <source>
        <strain evidence="6 7">ABR2-5</strain>
    </source>
</reference>
<proteinExistence type="predicted"/>
<keyword evidence="2 4" id="KW-0479">Metal-binding</keyword>
<dbReference type="PANTHER" id="PTHR19328:SF75">
    <property type="entry name" value="ALDOSE SUGAR DEHYDROGENASE YLII"/>
    <property type="match status" value="1"/>
</dbReference>
<dbReference type="Pfam" id="PF13442">
    <property type="entry name" value="Cytochrome_CBB3"/>
    <property type="match status" value="1"/>
</dbReference>
<dbReference type="Gene3D" id="2.120.10.30">
    <property type="entry name" value="TolB, C-terminal domain"/>
    <property type="match status" value="1"/>
</dbReference>
<dbReference type="EMBL" id="JAOYOD010000001">
    <property type="protein sequence ID" value="MCV9387413.1"/>
    <property type="molecule type" value="Genomic_DNA"/>
</dbReference>
<comment type="caution">
    <text evidence="6">The sequence shown here is derived from an EMBL/GenBank/DDBJ whole genome shotgun (WGS) entry which is preliminary data.</text>
</comment>
<protein>
    <submittedName>
        <fullName evidence="6">PQQ-dependent sugar dehydrogenase</fullName>
    </submittedName>
</protein>
<dbReference type="InterPro" id="IPR009056">
    <property type="entry name" value="Cyt_c-like_dom"/>
</dbReference>
<dbReference type="SUPFAM" id="SSF50952">
    <property type="entry name" value="Soluble quinoprotein glucose dehydrogenase"/>
    <property type="match status" value="1"/>
</dbReference>
<evidence type="ECO:0000313" key="6">
    <source>
        <dbReference type="EMBL" id="MCV9387413.1"/>
    </source>
</evidence>
<organism evidence="6 7">
    <name type="scientific">Reichenbachiella ulvae</name>
    <dbReference type="NCBI Taxonomy" id="2980104"/>
    <lineage>
        <taxon>Bacteria</taxon>
        <taxon>Pseudomonadati</taxon>
        <taxon>Bacteroidota</taxon>
        <taxon>Cytophagia</taxon>
        <taxon>Cytophagales</taxon>
        <taxon>Reichenbachiellaceae</taxon>
        <taxon>Reichenbachiella</taxon>
    </lineage>
</organism>
<evidence type="ECO:0000256" key="3">
    <source>
        <dbReference type="ARBA" id="ARBA00023004"/>
    </source>
</evidence>
<dbReference type="Gene3D" id="1.10.760.10">
    <property type="entry name" value="Cytochrome c-like domain"/>
    <property type="match status" value="1"/>
</dbReference>
<dbReference type="InterPro" id="IPR012938">
    <property type="entry name" value="Glc/Sorbosone_DH"/>
</dbReference>
<dbReference type="SUPFAM" id="SSF46626">
    <property type="entry name" value="Cytochrome c"/>
    <property type="match status" value="1"/>
</dbReference>
<sequence>MLTLGLIRCGQKPQESAIEQVTINPELDSATIRSQKLYETYCTGCHGEQMMAFADRTWKHGNTKDSLILSITNGYAEAGMPKWGEVFSDEQITELADYIRTGIEHVEKYGFDEVMLSSDTFQTEQFSFSLDTIVSGMTNPWGMTFLPSGEFLITEKSGTLFLVDGEGNREVVKGTPDVRHDVQGGLLDIILHPDFKDNQWLYISYSDYIIEEGDTLSGTAIDRFTYQDGHLTNPLEIFRGRPYTSAKWHYGSRMAFDEKGYLFFTASDRAHQSANPQDLSNPKGKIHRMYDDGGIPEDNPFFGKKDTIASIYTYGHRNAQGLAFNSVTNEIWSHEHGPRGGDELNLVKKGVNYGWPVISYGINYDGTTFTDKLEQEGMEQPIHYWVPSIAPCGMTFVESDLYPGWKGDILIGSLRFNYLNRCIMDGQKVVGEETLMKNIGRLRNVKQGPDGYIYVAVEDPGYVFRLVPIKE</sequence>
<dbReference type="PROSITE" id="PS51007">
    <property type="entry name" value="CYTC"/>
    <property type="match status" value="1"/>
</dbReference>
<accession>A0ABT3CV34</accession>
<dbReference type="RefSeq" id="WP_264138235.1">
    <property type="nucleotide sequence ID" value="NZ_JAOYOD010000001.1"/>
</dbReference>
<dbReference type="InterPro" id="IPR036909">
    <property type="entry name" value="Cyt_c-like_dom_sf"/>
</dbReference>
<evidence type="ECO:0000256" key="2">
    <source>
        <dbReference type="ARBA" id="ARBA00022723"/>
    </source>
</evidence>
<evidence type="ECO:0000256" key="1">
    <source>
        <dbReference type="ARBA" id="ARBA00022617"/>
    </source>
</evidence>
<dbReference type="Proteomes" id="UP001300692">
    <property type="component" value="Unassembled WGS sequence"/>
</dbReference>
<evidence type="ECO:0000259" key="5">
    <source>
        <dbReference type="PROSITE" id="PS51007"/>
    </source>
</evidence>
<evidence type="ECO:0000256" key="4">
    <source>
        <dbReference type="PROSITE-ProRule" id="PRU00433"/>
    </source>
</evidence>
<keyword evidence="7" id="KW-1185">Reference proteome</keyword>
<dbReference type="InterPro" id="IPR011041">
    <property type="entry name" value="Quinoprot_gluc/sorb_DH_b-prop"/>
</dbReference>